<name>A0A1M4WDY7_9BACT</name>
<dbReference type="AlphaFoldDB" id="A0A1M4WDY7"/>
<dbReference type="RefSeq" id="WP_073037274.1">
    <property type="nucleotide sequence ID" value="NZ_FQVB01000007.1"/>
</dbReference>
<accession>A0A1M4WDY7</accession>
<evidence type="ECO:0000313" key="2">
    <source>
        <dbReference type="EMBL" id="SHE79458.1"/>
    </source>
</evidence>
<proteinExistence type="predicted"/>
<dbReference type="EMBL" id="FQVB01000007">
    <property type="protein sequence ID" value="SHE79458.1"/>
    <property type="molecule type" value="Genomic_DNA"/>
</dbReference>
<evidence type="ECO:0000256" key="1">
    <source>
        <dbReference type="SAM" id="MobiDB-lite"/>
    </source>
</evidence>
<dbReference type="Proteomes" id="UP000184076">
    <property type="component" value="Unassembled WGS sequence"/>
</dbReference>
<feature type="compositionally biased region" description="Acidic residues" evidence="1">
    <location>
        <begin position="10"/>
        <end position="26"/>
    </location>
</feature>
<protein>
    <submittedName>
        <fullName evidence="2">Uncharacterized protein</fullName>
    </submittedName>
</protein>
<keyword evidence="3" id="KW-1185">Reference proteome</keyword>
<gene>
    <name evidence="2" type="ORF">SAMN02745206_00847</name>
</gene>
<feature type="region of interest" description="Disordered" evidence="1">
    <location>
        <begin position="1"/>
        <end position="26"/>
    </location>
</feature>
<reference evidence="3" key="1">
    <citation type="submission" date="2016-11" db="EMBL/GenBank/DDBJ databases">
        <authorList>
            <person name="Varghese N."/>
            <person name="Submissions S."/>
        </authorList>
    </citation>
    <scope>NUCLEOTIDE SEQUENCE [LARGE SCALE GENOMIC DNA]</scope>
    <source>
        <strain evidence="3">DSM 9756</strain>
    </source>
</reference>
<organism evidence="2 3">
    <name type="scientific">Desulfacinum infernum DSM 9756</name>
    <dbReference type="NCBI Taxonomy" id="1121391"/>
    <lineage>
        <taxon>Bacteria</taxon>
        <taxon>Pseudomonadati</taxon>
        <taxon>Thermodesulfobacteriota</taxon>
        <taxon>Syntrophobacteria</taxon>
        <taxon>Syntrophobacterales</taxon>
        <taxon>Syntrophobacteraceae</taxon>
        <taxon>Desulfacinum</taxon>
    </lineage>
</organism>
<evidence type="ECO:0000313" key="3">
    <source>
        <dbReference type="Proteomes" id="UP000184076"/>
    </source>
</evidence>
<sequence length="130" mass="14923">MAKDVNKDELMEDFEDDSLELDDDSELSFDDEEEDLILDDEDEDLIPSVLYKGISKPKTEDDWRQLLLEASSDGVPEYRMEDTYKEGDLIFHPKFGLGVVSKVITPKKMEVVYEASRKLMAMNVQPPAKD</sequence>